<reference evidence="3" key="2">
    <citation type="submission" date="2019-09" db="UniProtKB">
        <authorList>
            <consortium name="WormBaseParasite"/>
        </authorList>
    </citation>
    <scope>IDENTIFICATION</scope>
</reference>
<name>A0A3P8CQL3_HELPZ</name>
<dbReference type="Gene3D" id="3.40.30.10">
    <property type="entry name" value="Glutaredoxin"/>
    <property type="match status" value="1"/>
</dbReference>
<evidence type="ECO:0000313" key="2">
    <source>
        <dbReference type="Proteomes" id="UP000050761"/>
    </source>
</evidence>
<reference evidence="1 2" key="1">
    <citation type="submission" date="2018-11" db="EMBL/GenBank/DDBJ databases">
        <authorList>
            <consortium name="Pathogen Informatics"/>
        </authorList>
    </citation>
    <scope>NUCLEOTIDE SEQUENCE [LARGE SCALE GENOMIC DNA]</scope>
</reference>
<dbReference type="PANTHER" id="PTHR22699">
    <property type="entry name" value="THIOREDOXIN DOMAIN-CONTAINING PROTEIN 16"/>
    <property type="match status" value="1"/>
</dbReference>
<protein>
    <submittedName>
        <fullName evidence="3">FTH domain-containing protein</fullName>
    </submittedName>
</protein>
<evidence type="ECO:0000313" key="3">
    <source>
        <dbReference type="WBParaSite" id="HPBE_0002251001-mRNA-1"/>
    </source>
</evidence>
<dbReference type="Proteomes" id="UP000050761">
    <property type="component" value="Unassembled WGS sequence"/>
</dbReference>
<evidence type="ECO:0000313" key="1">
    <source>
        <dbReference type="EMBL" id="VDP33010.1"/>
    </source>
</evidence>
<dbReference type="OrthoDB" id="5856593at2759"/>
<dbReference type="EMBL" id="UZAH01034061">
    <property type="protein sequence ID" value="VDP33010.1"/>
    <property type="molecule type" value="Genomic_DNA"/>
</dbReference>
<accession>A0A3P8CQL3</accession>
<organism evidence="1">
    <name type="scientific">Heligmosomoides polygyrus</name>
    <name type="common">Parasitic roundworm</name>
    <dbReference type="NCBI Taxonomy" id="6339"/>
    <lineage>
        <taxon>Eukaryota</taxon>
        <taxon>Metazoa</taxon>
        <taxon>Ecdysozoa</taxon>
        <taxon>Nematoda</taxon>
        <taxon>Chromadorea</taxon>
        <taxon>Rhabditida</taxon>
        <taxon>Rhabditina</taxon>
        <taxon>Rhabditomorpha</taxon>
        <taxon>Strongyloidea</taxon>
        <taxon>Heligmosomidae</taxon>
        <taxon>Heligmosomoides</taxon>
    </lineage>
</organism>
<dbReference type="WBParaSite" id="HPBE_0002251001-mRNA-1">
    <property type="protein sequence ID" value="HPBE_0002251001-mRNA-1"/>
    <property type="gene ID" value="HPBE_0002251001"/>
</dbReference>
<dbReference type="PANTHER" id="PTHR22699:SF1">
    <property type="entry name" value="THIOREDOXIN DOMAIN-CONTAINING PROTEIN 16"/>
    <property type="match status" value="1"/>
</dbReference>
<proteinExistence type="predicted"/>
<dbReference type="AlphaFoldDB" id="A0A3P8CQL3"/>
<dbReference type="InterPro" id="IPR040090">
    <property type="entry name" value="TXNDC16"/>
</dbReference>
<dbReference type="CDD" id="cd02961">
    <property type="entry name" value="PDI_a_family"/>
    <property type="match status" value="1"/>
</dbReference>
<keyword evidence="2" id="KW-1185">Reference proteome</keyword>
<sequence>MPAGWDFDENAAPGSVPKDYYIQTTFIHRSENKLQQKFAELVLTKLGEVRDRLRQQARISIDNEVISCVEDPEHYRCGDFQRDTSYHYLVVEDSLNGAAVYSLERQLNEKNPGATEMALLDALSRHSPHPLTIYASPEAEREIGFVRALTVKELEALGKQPPLDVEVFSPTELHLIDTDLLELRSGEELASVEHNLVSFRSREEFDSALSANKYVFVLFWSHVHSVSLHAFNLWARTSKKADFGKDVVLSHVECHTYPDFCHGLSRKDFHTVVAYKNGNNIASTYYLNDEFFYLQWMYLLISGPLTELENEEAVKTAKKGQIFGSSPHPVTIGTFPDRESAAFRHYSIAADQLHGRYYLAVSPPAVPRPG</sequence>
<dbReference type="InterPro" id="IPR036249">
    <property type="entry name" value="Thioredoxin-like_sf"/>
</dbReference>
<gene>
    <name evidence="1" type="ORF">HPBE_LOCUS22509</name>
</gene>
<dbReference type="SUPFAM" id="SSF52833">
    <property type="entry name" value="Thioredoxin-like"/>
    <property type="match status" value="1"/>
</dbReference>